<evidence type="ECO:0008006" key="3">
    <source>
        <dbReference type="Google" id="ProtNLM"/>
    </source>
</evidence>
<dbReference type="PANTHER" id="PTHR33085">
    <property type="entry name" value="OS12G0113100 PROTEIN-RELATED"/>
    <property type="match status" value="1"/>
</dbReference>
<accession>A0ABC8X0N2</accession>
<dbReference type="Proteomes" id="UP001497457">
    <property type="component" value="Chromosome 13rd"/>
</dbReference>
<proteinExistence type="predicted"/>
<reference evidence="1" key="1">
    <citation type="submission" date="2024-10" db="EMBL/GenBank/DDBJ databases">
        <authorList>
            <person name="Ryan C."/>
        </authorList>
    </citation>
    <scope>NUCLEOTIDE SEQUENCE [LARGE SCALE GENOMIC DNA]</scope>
</reference>
<dbReference type="EMBL" id="OZ075123">
    <property type="protein sequence ID" value="CAL4919008.1"/>
    <property type="molecule type" value="Genomic_DNA"/>
</dbReference>
<evidence type="ECO:0000313" key="1">
    <source>
        <dbReference type="EMBL" id="CAL4919008.1"/>
    </source>
</evidence>
<dbReference type="InterPro" id="IPR012871">
    <property type="entry name" value="DUF1668_ORYSA"/>
</dbReference>
<dbReference type="AlphaFoldDB" id="A0ABC8X0N2"/>
<keyword evidence="2" id="KW-1185">Reference proteome</keyword>
<dbReference type="Pfam" id="PF07893">
    <property type="entry name" value="DUF1668"/>
    <property type="match status" value="1"/>
</dbReference>
<evidence type="ECO:0000313" key="2">
    <source>
        <dbReference type="Proteomes" id="UP001497457"/>
    </source>
</evidence>
<dbReference type="PANTHER" id="PTHR33085:SF42">
    <property type="entry name" value="DUF1618 DOMAIN-CONTAINING PROTEIN"/>
    <property type="match status" value="1"/>
</dbReference>
<organism evidence="1 2">
    <name type="scientific">Urochloa decumbens</name>
    <dbReference type="NCBI Taxonomy" id="240449"/>
    <lineage>
        <taxon>Eukaryota</taxon>
        <taxon>Viridiplantae</taxon>
        <taxon>Streptophyta</taxon>
        <taxon>Embryophyta</taxon>
        <taxon>Tracheophyta</taxon>
        <taxon>Spermatophyta</taxon>
        <taxon>Magnoliopsida</taxon>
        <taxon>Liliopsida</taxon>
        <taxon>Poales</taxon>
        <taxon>Poaceae</taxon>
        <taxon>PACMAD clade</taxon>
        <taxon>Panicoideae</taxon>
        <taxon>Panicodae</taxon>
        <taxon>Paniceae</taxon>
        <taxon>Melinidinae</taxon>
        <taxon>Urochloa</taxon>
    </lineage>
</organism>
<gene>
    <name evidence="1" type="ORF">URODEC1_LOCUS19516</name>
</gene>
<sequence length="335" mass="36876">MTAAPPPLAVSGEGLGRRLPKPFFRLEAPRGLPQYIASAFGTRIMALHPREPTGADLVPETSFPIFDVRSRGVIFGPRPKKYPARPIYLPVIGNMLFALGDGSFELLPPPPLEQPGRGGWCLWSAWFEPPPPPFERRHVTSYAVHPDDDGCTALVIISVESAGGDATTFTFDFDMGAGAFGWKRRGEWALPFTGHAHFDGDLGGFVGLCKVPDAVGHLCSCVLRRGRLRRRRRAAPAWKLGKENLFSEDPGERHVGATLVYMGRKSKFCLVECVVVGVGDDNAGQCYMYRLTTSSLSYDENGDLTTGKSRRVRYYKVPSKASTEFLLESPVAFWL</sequence>
<name>A0ABC8X0N2_9POAL</name>
<protein>
    <recommendedName>
        <fullName evidence="3">DUF295 domain-containing protein</fullName>
    </recommendedName>
</protein>